<dbReference type="Proteomes" id="UP000789706">
    <property type="component" value="Unassembled WGS sequence"/>
</dbReference>
<proteinExistence type="predicted"/>
<accession>A0A9N9B5A9</accession>
<dbReference type="OrthoDB" id="2391056at2759"/>
<comment type="caution">
    <text evidence="1">The sequence shown here is derived from an EMBL/GenBank/DDBJ whole genome shotgun (WGS) entry which is preliminary data.</text>
</comment>
<name>A0A9N9B5A9_9GLOM</name>
<gene>
    <name evidence="1" type="ORF">DEBURN_LOCUS7110</name>
</gene>
<dbReference type="EMBL" id="CAJVPK010000816">
    <property type="protein sequence ID" value="CAG8551271.1"/>
    <property type="molecule type" value="Genomic_DNA"/>
</dbReference>
<protein>
    <submittedName>
        <fullName evidence="1">2148_t:CDS:1</fullName>
    </submittedName>
</protein>
<keyword evidence="2" id="KW-1185">Reference proteome</keyword>
<reference evidence="1" key="1">
    <citation type="submission" date="2021-06" db="EMBL/GenBank/DDBJ databases">
        <authorList>
            <person name="Kallberg Y."/>
            <person name="Tangrot J."/>
            <person name="Rosling A."/>
        </authorList>
    </citation>
    <scope>NUCLEOTIDE SEQUENCE</scope>
    <source>
        <strain evidence="1">AZ414A</strain>
    </source>
</reference>
<evidence type="ECO:0000313" key="1">
    <source>
        <dbReference type="EMBL" id="CAG8551271.1"/>
    </source>
</evidence>
<dbReference type="AlphaFoldDB" id="A0A9N9B5A9"/>
<feature type="non-terminal residue" evidence="1">
    <location>
        <position position="1"/>
    </location>
</feature>
<organism evidence="1 2">
    <name type="scientific">Diversispora eburnea</name>
    <dbReference type="NCBI Taxonomy" id="1213867"/>
    <lineage>
        <taxon>Eukaryota</taxon>
        <taxon>Fungi</taxon>
        <taxon>Fungi incertae sedis</taxon>
        <taxon>Mucoromycota</taxon>
        <taxon>Glomeromycotina</taxon>
        <taxon>Glomeromycetes</taxon>
        <taxon>Diversisporales</taxon>
        <taxon>Diversisporaceae</taxon>
        <taxon>Diversispora</taxon>
    </lineage>
</organism>
<sequence>MELVVALISSGELDSELHYGLFSQNWWFTSSIKKDNNLEMMYSIQIDMKTQSGYTSQCDSDSKLIIAELLYDIKFHPYIVSIENKLSVMVFGLGISKNEGWM</sequence>
<evidence type="ECO:0000313" key="2">
    <source>
        <dbReference type="Proteomes" id="UP000789706"/>
    </source>
</evidence>